<dbReference type="InterPro" id="IPR001763">
    <property type="entry name" value="Rhodanese-like_dom"/>
</dbReference>
<dbReference type="CDD" id="cd00158">
    <property type="entry name" value="RHOD"/>
    <property type="match status" value="1"/>
</dbReference>
<comment type="caution">
    <text evidence="2">The sequence shown here is derived from an EMBL/GenBank/DDBJ whole genome shotgun (WGS) entry which is preliminary data.</text>
</comment>
<dbReference type="PROSITE" id="PS51257">
    <property type="entry name" value="PROKAR_LIPOPROTEIN"/>
    <property type="match status" value="1"/>
</dbReference>
<gene>
    <name evidence="2" type="ORF">ABXZ36_10020</name>
</gene>
<name>A0ABV2SV20_9FLAO</name>
<feature type="domain" description="Rhodanese" evidence="1">
    <location>
        <begin position="38"/>
        <end position="124"/>
    </location>
</feature>
<dbReference type="RefSeq" id="WP_354615381.1">
    <property type="nucleotide sequence ID" value="NZ_JBEXAE010000004.1"/>
</dbReference>
<protein>
    <submittedName>
        <fullName evidence="2">Rhodanese-like domain-containing protein</fullName>
    </submittedName>
</protein>
<dbReference type="Pfam" id="PF00581">
    <property type="entry name" value="Rhodanese"/>
    <property type="match status" value="1"/>
</dbReference>
<dbReference type="Gene3D" id="3.40.250.10">
    <property type="entry name" value="Rhodanese-like domain"/>
    <property type="match status" value="1"/>
</dbReference>
<dbReference type="InterPro" id="IPR052367">
    <property type="entry name" value="Thiosulfate_ST/Rhodanese-like"/>
</dbReference>
<dbReference type="PANTHER" id="PTHR45431">
    <property type="entry name" value="RHODANESE-LIKE DOMAIN-CONTAINING PROTEIN 15, CHLOROPLASTIC"/>
    <property type="match status" value="1"/>
</dbReference>
<reference evidence="2 3" key="1">
    <citation type="submission" date="2024-07" db="EMBL/GenBank/DDBJ databases">
        <title>The genome sequence of type strain Sediminicola arcticus GDMCC 1.2805.</title>
        <authorList>
            <person name="Liu Y."/>
        </authorList>
    </citation>
    <scope>NUCLEOTIDE SEQUENCE [LARGE SCALE GENOMIC DNA]</scope>
    <source>
        <strain evidence="2 3">GDMCC 1.2805</strain>
    </source>
</reference>
<dbReference type="PROSITE" id="PS50206">
    <property type="entry name" value="RHODANESE_3"/>
    <property type="match status" value="1"/>
</dbReference>
<evidence type="ECO:0000259" key="1">
    <source>
        <dbReference type="PROSITE" id="PS50206"/>
    </source>
</evidence>
<dbReference type="InterPro" id="IPR036873">
    <property type="entry name" value="Rhodanese-like_dom_sf"/>
</dbReference>
<evidence type="ECO:0000313" key="3">
    <source>
        <dbReference type="Proteomes" id="UP001549799"/>
    </source>
</evidence>
<organism evidence="2 3">
    <name type="scientific">Sediminicola arcticus</name>
    <dbReference type="NCBI Taxonomy" id="1574308"/>
    <lineage>
        <taxon>Bacteria</taxon>
        <taxon>Pseudomonadati</taxon>
        <taxon>Bacteroidota</taxon>
        <taxon>Flavobacteriia</taxon>
        <taxon>Flavobacteriales</taxon>
        <taxon>Flavobacteriaceae</taxon>
        <taxon>Sediminicola</taxon>
    </lineage>
</organism>
<evidence type="ECO:0000313" key="2">
    <source>
        <dbReference type="EMBL" id="MET6990982.1"/>
    </source>
</evidence>
<proteinExistence type="predicted"/>
<dbReference type="SUPFAM" id="SSF52821">
    <property type="entry name" value="Rhodanese/Cell cycle control phosphatase"/>
    <property type="match status" value="1"/>
</dbReference>
<dbReference type="Proteomes" id="UP001549799">
    <property type="component" value="Unassembled WGS sequence"/>
</dbReference>
<dbReference type="PANTHER" id="PTHR45431:SF3">
    <property type="entry name" value="RHODANESE-LIKE DOMAIN-CONTAINING PROTEIN 15, CHLOROPLASTIC"/>
    <property type="match status" value="1"/>
</dbReference>
<dbReference type="EMBL" id="JBEXAE010000004">
    <property type="protein sequence ID" value="MET6990982.1"/>
    <property type="molecule type" value="Genomic_DNA"/>
</dbReference>
<accession>A0ABV2SV20</accession>
<dbReference type="SMART" id="SM00450">
    <property type="entry name" value="RHOD"/>
    <property type="match status" value="1"/>
</dbReference>
<sequence>MKLFVILIFSIASFVSCKSQNKEQPELIGIETIRTDVIGKDVQLVDVRTPKEYNTGHIDDAINIDFLDESTFTEKVSKLDKEKPVYIYCQMGGRSKKASQKLISMGFKTIYDYSGGYGEWSRQQ</sequence>
<keyword evidence="3" id="KW-1185">Reference proteome</keyword>